<name>A0A8S5SE83_9CAUD</name>
<protein>
    <submittedName>
        <fullName evidence="1">Lysozyme</fullName>
    </submittedName>
</protein>
<dbReference type="SUPFAM" id="SSF160719">
    <property type="entry name" value="gpW/gp25-like"/>
    <property type="match status" value="1"/>
</dbReference>
<organism evidence="1">
    <name type="scientific">Caudovirales sp. ctrNG92</name>
    <dbReference type="NCBI Taxonomy" id="2827638"/>
    <lineage>
        <taxon>Viruses</taxon>
        <taxon>Duplodnaviria</taxon>
        <taxon>Heunggongvirae</taxon>
        <taxon>Uroviricota</taxon>
        <taxon>Caudoviricetes</taxon>
    </lineage>
</organism>
<accession>A0A8S5SE83</accession>
<evidence type="ECO:0000313" key="1">
    <source>
        <dbReference type="EMBL" id="DAF49240.1"/>
    </source>
</evidence>
<proteinExistence type="predicted"/>
<dbReference type="EMBL" id="BK032578">
    <property type="protein sequence ID" value="DAF49240.1"/>
    <property type="molecule type" value="Genomic_DNA"/>
</dbReference>
<sequence length="103" mass="12207">MARYEITNEQKPIEFEGLGEVKRIVQNCKNLLMTRLGEVPFDRLRGFNWALFDLPAEEFRTRLLPEVDRVLLWEPRAEAVDAEFWLNDRMETVIRVIVEVEEG</sequence>
<dbReference type="Gene3D" id="3.10.450.40">
    <property type="match status" value="1"/>
</dbReference>
<reference evidence="1" key="1">
    <citation type="journal article" date="2021" name="Proc. Natl. Acad. Sci. U.S.A.">
        <title>A Catalog of Tens of Thousands of Viruses from Human Metagenomes Reveals Hidden Associations with Chronic Diseases.</title>
        <authorList>
            <person name="Tisza M.J."/>
            <person name="Buck C.B."/>
        </authorList>
    </citation>
    <scope>NUCLEOTIDE SEQUENCE</scope>
    <source>
        <strain evidence="1">CtrNG92</strain>
    </source>
</reference>